<evidence type="ECO:0000259" key="4">
    <source>
        <dbReference type="SMART" id="SM00822"/>
    </source>
</evidence>
<dbReference type="Proteomes" id="UP001524547">
    <property type="component" value="Unassembled WGS sequence"/>
</dbReference>
<evidence type="ECO:0000256" key="3">
    <source>
        <dbReference type="ARBA" id="ARBA00022857"/>
    </source>
</evidence>
<keyword evidence="3" id="KW-0521">NADP</keyword>
<gene>
    <name evidence="5" type="ORF">NFI88_00725</name>
</gene>
<organism evidence="5 6">
    <name type="scientific">Rhizosaccharibacter radicis</name>
    <dbReference type="NCBI Taxonomy" id="2782605"/>
    <lineage>
        <taxon>Bacteria</taxon>
        <taxon>Pseudomonadati</taxon>
        <taxon>Pseudomonadota</taxon>
        <taxon>Alphaproteobacteria</taxon>
        <taxon>Acetobacterales</taxon>
        <taxon>Acetobacteraceae</taxon>
        <taxon>Rhizosaccharibacter</taxon>
    </lineage>
</organism>
<dbReference type="SMART" id="SM00822">
    <property type="entry name" value="PKS_KR"/>
    <property type="match status" value="1"/>
</dbReference>
<accession>A0ABT1VSN8</accession>
<dbReference type="PRINTS" id="PR00080">
    <property type="entry name" value="SDRFAMILY"/>
</dbReference>
<dbReference type="InterPro" id="IPR020904">
    <property type="entry name" value="Sc_DH/Rdtase_CS"/>
</dbReference>
<dbReference type="Gene3D" id="3.40.50.720">
    <property type="entry name" value="NAD(P)-binding Rossmann-like Domain"/>
    <property type="match status" value="1"/>
</dbReference>
<comment type="subunit">
    <text evidence="2">Homotetramer.</text>
</comment>
<comment type="caution">
    <text evidence="5">The sequence shown here is derived from an EMBL/GenBank/DDBJ whole genome shotgun (WGS) entry which is preliminary data.</text>
</comment>
<evidence type="ECO:0000313" key="5">
    <source>
        <dbReference type="EMBL" id="MCQ8239363.1"/>
    </source>
</evidence>
<dbReference type="InterPro" id="IPR057326">
    <property type="entry name" value="KR_dom"/>
</dbReference>
<dbReference type="PANTHER" id="PTHR44252:SF3">
    <property type="entry name" value="D-ERYTHRULOSE REDUCTASE-RELATED"/>
    <property type="match status" value="1"/>
</dbReference>
<comment type="similarity">
    <text evidence="1">Belongs to the short-chain dehydrogenases/reductases (SDR) family.</text>
</comment>
<keyword evidence="6" id="KW-1185">Reference proteome</keyword>
<evidence type="ECO:0000256" key="2">
    <source>
        <dbReference type="ARBA" id="ARBA00011881"/>
    </source>
</evidence>
<dbReference type="PRINTS" id="PR00081">
    <property type="entry name" value="GDHRDH"/>
</dbReference>
<proteinExistence type="inferred from homology"/>
<dbReference type="InterPro" id="IPR036291">
    <property type="entry name" value="NAD(P)-bd_dom_sf"/>
</dbReference>
<sequence length="244" mass="25028">MSTHHPAGRRILVTGAGKGIGRATVERLVADGAEVVALSRTAADLRDLHEAFGCDTIEADLADLEAAADAVARALPFDGLVNNAGITALEPALSTGMDTMRRVMEVNTLGPLRLAQVIGNDLVRRGVGGAIVNISSTAADVGLADHAAYCASKAALNALTRVLAKELGPHNIRVNSINPTVTLTPMGQFAWSDPAKSAPVLARIPLGRFLEPPEVAGVVSFLLGNDAAMISGVCLAVDGGLGVD</sequence>
<dbReference type="PANTHER" id="PTHR44252">
    <property type="entry name" value="D-ERYTHRULOSE REDUCTASE"/>
    <property type="match status" value="1"/>
</dbReference>
<dbReference type="Pfam" id="PF13561">
    <property type="entry name" value="adh_short_C2"/>
    <property type="match status" value="1"/>
</dbReference>
<dbReference type="EMBL" id="JAMZEJ010000001">
    <property type="protein sequence ID" value="MCQ8239363.1"/>
    <property type="molecule type" value="Genomic_DNA"/>
</dbReference>
<dbReference type="RefSeq" id="WP_422918106.1">
    <property type="nucleotide sequence ID" value="NZ_JAMZEJ010000001.1"/>
</dbReference>
<evidence type="ECO:0000313" key="6">
    <source>
        <dbReference type="Proteomes" id="UP001524547"/>
    </source>
</evidence>
<evidence type="ECO:0000256" key="1">
    <source>
        <dbReference type="ARBA" id="ARBA00006484"/>
    </source>
</evidence>
<protein>
    <submittedName>
        <fullName evidence="5">SDR family oxidoreductase</fullName>
    </submittedName>
</protein>
<dbReference type="InterPro" id="IPR051737">
    <property type="entry name" value="L-xylulose/Carbonyl_redctase"/>
</dbReference>
<dbReference type="InterPro" id="IPR002347">
    <property type="entry name" value="SDR_fam"/>
</dbReference>
<dbReference type="PROSITE" id="PS00061">
    <property type="entry name" value="ADH_SHORT"/>
    <property type="match status" value="1"/>
</dbReference>
<dbReference type="SUPFAM" id="SSF51735">
    <property type="entry name" value="NAD(P)-binding Rossmann-fold domains"/>
    <property type="match status" value="1"/>
</dbReference>
<feature type="domain" description="Ketoreductase" evidence="4">
    <location>
        <begin position="9"/>
        <end position="180"/>
    </location>
</feature>
<reference evidence="5 6" key="1">
    <citation type="submission" date="2022-06" db="EMBL/GenBank/DDBJ databases">
        <title>Rhizosaccharibacter gen. nov. sp. nov. KSS12, endophytic bacteria isolated from sugarcane.</title>
        <authorList>
            <person name="Pitiwittayakul N."/>
        </authorList>
    </citation>
    <scope>NUCLEOTIDE SEQUENCE [LARGE SCALE GENOMIC DNA]</scope>
    <source>
        <strain evidence="5 6">KSS12</strain>
    </source>
</reference>
<name>A0ABT1VSN8_9PROT</name>